<protein>
    <submittedName>
        <fullName evidence="2">Uncharacterized protein</fullName>
    </submittedName>
</protein>
<feature type="non-terminal residue" evidence="2">
    <location>
        <position position="64"/>
    </location>
</feature>
<organism evidence="2 3">
    <name type="scientific">Durusdinium trenchii</name>
    <dbReference type="NCBI Taxonomy" id="1381693"/>
    <lineage>
        <taxon>Eukaryota</taxon>
        <taxon>Sar</taxon>
        <taxon>Alveolata</taxon>
        <taxon>Dinophyceae</taxon>
        <taxon>Suessiales</taxon>
        <taxon>Symbiodiniaceae</taxon>
        <taxon>Durusdinium</taxon>
    </lineage>
</organism>
<sequence>YVQRLAQRVQQARPYAVLLPWGRSPACELIGPWPSTREIPRRGRTNARRARRGRPAESASGQSF</sequence>
<keyword evidence="3" id="KW-1185">Reference proteome</keyword>
<dbReference type="EMBL" id="CAXAMM010038991">
    <property type="protein sequence ID" value="CAK9082744.1"/>
    <property type="molecule type" value="Genomic_DNA"/>
</dbReference>
<accession>A0ABP0Q6C2</accession>
<evidence type="ECO:0000313" key="3">
    <source>
        <dbReference type="Proteomes" id="UP001642464"/>
    </source>
</evidence>
<name>A0ABP0Q6C2_9DINO</name>
<evidence type="ECO:0000313" key="2">
    <source>
        <dbReference type="EMBL" id="CAK9082744.1"/>
    </source>
</evidence>
<proteinExistence type="predicted"/>
<dbReference type="Proteomes" id="UP001642464">
    <property type="component" value="Unassembled WGS sequence"/>
</dbReference>
<gene>
    <name evidence="2" type="ORF">SCF082_LOCUS39308</name>
</gene>
<feature type="non-terminal residue" evidence="2">
    <location>
        <position position="1"/>
    </location>
</feature>
<feature type="region of interest" description="Disordered" evidence="1">
    <location>
        <begin position="33"/>
        <end position="64"/>
    </location>
</feature>
<evidence type="ECO:0000256" key="1">
    <source>
        <dbReference type="SAM" id="MobiDB-lite"/>
    </source>
</evidence>
<reference evidence="2 3" key="1">
    <citation type="submission" date="2024-02" db="EMBL/GenBank/DDBJ databases">
        <authorList>
            <person name="Chen Y."/>
            <person name="Shah S."/>
            <person name="Dougan E. K."/>
            <person name="Thang M."/>
            <person name="Chan C."/>
        </authorList>
    </citation>
    <scope>NUCLEOTIDE SEQUENCE [LARGE SCALE GENOMIC DNA]</scope>
</reference>
<feature type="compositionally biased region" description="Basic residues" evidence="1">
    <location>
        <begin position="42"/>
        <end position="53"/>
    </location>
</feature>
<comment type="caution">
    <text evidence="2">The sequence shown here is derived from an EMBL/GenBank/DDBJ whole genome shotgun (WGS) entry which is preliminary data.</text>
</comment>